<evidence type="ECO:0000313" key="2">
    <source>
        <dbReference type="Proteomes" id="UP000032142"/>
    </source>
</evidence>
<proteinExistence type="predicted"/>
<name>A0A0B0NBV5_GOSAR</name>
<dbReference type="AlphaFoldDB" id="A0A0B0NBV5"/>
<protein>
    <submittedName>
        <fullName evidence="1">Uncharacterized protein</fullName>
    </submittedName>
</protein>
<organism evidence="1 2">
    <name type="scientific">Gossypium arboreum</name>
    <name type="common">Tree cotton</name>
    <name type="synonym">Gossypium nanking</name>
    <dbReference type="NCBI Taxonomy" id="29729"/>
    <lineage>
        <taxon>Eukaryota</taxon>
        <taxon>Viridiplantae</taxon>
        <taxon>Streptophyta</taxon>
        <taxon>Embryophyta</taxon>
        <taxon>Tracheophyta</taxon>
        <taxon>Spermatophyta</taxon>
        <taxon>Magnoliopsida</taxon>
        <taxon>eudicotyledons</taxon>
        <taxon>Gunneridae</taxon>
        <taxon>Pentapetalae</taxon>
        <taxon>rosids</taxon>
        <taxon>malvids</taxon>
        <taxon>Malvales</taxon>
        <taxon>Malvaceae</taxon>
        <taxon>Malvoideae</taxon>
        <taxon>Gossypium</taxon>
    </lineage>
</organism>
<reference evidence="2" key="1">
    <citation type="submission" date="2014-09" db="EMBL/GenBank/DDBJ databases">
        <authorList>
            <person name="Mudge J."/>
            <person name="Ramaraj T."/>
            <person name="Lindquist I.E."/>
            <person name="Bharti A.K."/>
            <person name="Sundararajan A."/>
            <person name="Cameron C.T."/>
            <person name="Woodward J.E."/>
            <person name="May G.D."/>
            <person name="Brubaker C."/>
            <person name="Broadhvest J."/>
            <person name="Wilkins T.A."/>
        </authorList>
    </citation>
    <scope>NUCLEOTIDE SEQUENCE</scope>
    <source>
        <strain evidence="2">cv. AKA8401</strain>
    </source>
</reference>
<dbReference type="EMBL" id="KN393242">
    <property type="protein sequence ID" value="KHG10157.1"/>
    <property type="molecule type" value="Genomic_DNA"/>
</dbReference>
<gene>
    <name evidence="1" type="ORF">F383_11617</name>
</gene>
<dbReference type="Proteomes" id="UP000032142">
    <property type="component" value="Unassembled WGS sequence"/>
</dbReference>
<evidence type="ECO:0000313" key="1">
    <source>
        <dbReference type="EMBL" id="KHG10157.1"/>
    </source>
</evidence>
<sequence>MAVYVPVYDSKDHSVRFLRETWENGWNHPFYVLTACRLPLYRHSCTGTDTRDLDSNTGIKSLLTCFYNPRRIRPSALYRFTAINSNPLSIQCQR</sequence>
<accession>A0A0B0NBV5</accession>
<keyword evidence="2" id="KW-1185">Reference proteome</keyword>